<dbReference type="InterPro" id="IPR015590">
    <property type="entry name" value="Aldehyde_DH_dom"/>
</dbReference>
<dbReference type="SUPFAM" id="SSF53720">
    <property type="entry name" value="ALDH-like"/>
    <property type="match status" value="1"/>
</dbReference>
<dbReference type="Gene3D" id="3.40.309.10">
    <property type="entry name" value="Aldehyde Dehydrogenase, Chain A, domain 2"/>
    <property type="match status" value="1"/>
</dbReference>
<protein>
    <submittedName>
        <fullName evidence="3">Aldehyde-alcohol dehydrogenase 2</fullName>
    </submittedName>
</protein>
<keyword evidence="1" id="KW-0560">Oxidoreductase</keyword>
<dbReference type="RefSeq" id="WP_227117575.1">
    <property type="nucleotide sequence ID" value="NZ_LT598928.1"/>
</dbReference>
<reference evidence="3" key="1">
    <citation type="submission" date="2016-04" db="EMBL/GenBank/DDBJ databases">
        <authorList>
            <person name="Evans L.H."/>
            <person name="Alamgir A."/>
            <person name="Owens N."/>
            <person name="Weber N.D."/>
            <person name="Virtaneva K."/>
            <person name="Barbian K."/>
            <person name="Babar A."/>
            <person name="Rosenke K."/>
        </authorList>
    </citation>
    <scope>NUCLEOTIDE SEQUENCE</scope>
    <source>
        <strain evidence="3">92-2</strain>
    </source>
</reference>
<accession>A0A212J171</accession>
<sequence length="483" mass="51750">MIGDKDLISIQQARILAENAADAQTRLSAMPQESLDTVVEAMAEAAAAEAQSLAVMSHEETGCGVWQDKMAKNLFACRRVIQSVRGMRCVGRLPQSADAAPNVFEVGVPVGVIAALSPCTNPVSTTICNVLAAVKAGNSIVVCPHQHAVECTSRVVAAMSAAGQAHGLPEGSVTCLTMVADSGIEELMRHRLVALVLVTGRDSMLEAARHSGKPFIYGGMGNGPAFIEATADICKAVDDILASKSFDNGLAPSAEQCVIVDGKIEPQARRAFEAGGACFINEAQAQALSETMFHPNGRRNRAMLGQSATVLAEKAGIAVPQGTRVLLVERRYVDPADPFIRELLAPVLAYYVEPDWRHACEKCLELLLREGHAQTMTIHSQDEEIIQQFALKKPVARMLVNTPAAFGGMGLTTDLFPSMTQGSGLAGHGFSSDNISPMNLIYRRKVGYGVRGFSFREQQSDQADPVSDALRRVLRKALNELNR</sequence>
<dbReference type="GO" id="GO:0016620">
    <property type="term" value="F:oxidoreductase activity, acting on the aldehyde or oxo group of donors, NAD or NADP as acceptor"/>
    <property type="evidence" value="ECO:0007669"/>
    <property type="project" value="InterPro"/>
</dbReference>
<organism evidence="3">
    <name type="scientific">uncultured Desulfovibrio sp</name>
    <dbReference type="NCBI Taxonomy" id="167968"/>
    <lineage>
        <taxon>Bacteria</taxon>
        <taxon>Pseudomonadati</taxon>
        <taxon>Thermodesulfobacteriota</taxon>
        <taxon>Desulfovibrionia</taxon>
        <taxon>Desulfovibrionales</taxon>
        <taxon>Desulfovibrionaceae</taxon>
        <taxon>Desulfovibrio</taxon>
        <taxon>environmental samples</taxon>
    </lineage>
</organism>
<dbReference type="InterPro" id="IPR016161">
    <property type="entry name" value="Ald_DH/histidinol_DH"/>
</dbReference>
<dbReference type="InterPro" id="IPR016163">
    <property type="entry name" value="Ald_DH_C"/>
</dbReference>
<dbReference type="AlphaFoldDB" id="A0A212J171"/>
<dbReference type="Pfam" id="PF00171">
    <property type="entry name" value="Aldedh"/>
    <property type="match status" value="1"/>
</dbReference>
<dbReference type="EMBL" id="FLUP01000001">
    <property type="protein sequence ID" value="SBV93157.1"/>
    <property type="molecule type" value="Genomic_DNA"/>
</dbReference>
<proteinExistence type="predicted"/>
<feature type="domain" description="Aldehyde dehydrogenase" evidence="2">
    <location>
        <begin position="12"/>
        <end position="271"/>
    </location>
</feature>
<gene>
    <name evidence="3" type="ORF">KM92DES2_10364</name>
</gene>
<dbReference type="InterPro" id="IPR016162">
    <property type="entry name" value="Ald_DH_N"/>
</dbReference>
<evidence type="ECO:0000313" key="3">
    <source>
        <dbReference type="EMBL" id="SBV93157.1"/>
    </source>
</evidence>
<dbReference type="PANTHER" id="PTHR11699">
    <property type="entry name" value="ALDEHYDE DEHYDROGENASE-RELATED"/>
    <property type="match status" value="1"/>
</dbReference>
<evidence type="ECO:0000259" key="2">
    <source>
        <dbReference type="Pfam" id="PF00171"/>
    </source>
</evidence>
<evidence type="ECO:0000256" key="1">
    <source>
        <dbReference type="ARBA" id="ARBA00023002"/>
    </source>
</evidence>
<dbReference type="Gene3D" id="3.40.605.10">
    <property type="entry name" value="Aldehyde Dehydrogenase, Chain A, domain 1"/>
    <property type="match status" value="1"/>
</dbReference>
<name>A0A212J171_9BACT</name>